<keyword evidence="2" id="KW-1133">Transmembrane helix</keyword>
<keyword evidence="2" id="KW-0472">Membrane</keyword>
<feature type="transmembrane region" description="Helical" evidence="2">
    <location>
        <begin position="367"/>
        <end position="393"/>
    </location>
</feature>
<proteinExistence type="predicted"/>
<protein>
    <recommendedName>
        <fullName evidence="5">ABC transporter permease</fullName>
    </recommendedName>
</protein>
<sequence length="899" mass="92266">MTVPVRSPWVRTRLRTAPLAALLTAVLAFCAVFLAAALPRELDRSADQALTASLQRVDQTDTQIQADAAPRQQTGPARAADLDVALAALTPQLSPHLPLDAHDVAYGERSRQPRELPDPGLARPDGVDPRLNLLYLGRTDGHLHLVDGHWPNAAPRHGVLQVALSRATARTLGVRVGQLLHTNGLMAPRIDVQVVGLYTPLEPDGRFWAGLSCATHACLLPLPGGDDPPRYWLATALIGASSVAVTDTWSGGLGEDFWWLPVDYTRLHGDTLALSRADLSSWMGGPTQQAAAEASGRYNLLVDSPLLALLDRAAARQAAIRPLTAIGPAGLAGVVAVVLCLAAGLTAERRAAELRLLRARGGSRRDLVLRLLGESLSTVLPAGLLATWLALVLLPTPRLLPALVAAVAALLFALLAVPVRTLLRDTLALRPARRRRGRRLVAELALLAAAVAAVAEVRRRGVGGLDPLQVAAPLLLAAVGAVLLARCQPLLVGALARAAGRGSGAVGFLGLARAARGTGGARRPSVLPLLALTLAVTTAGFGAATLRSVSDSRSALARLAVGGDASVVAPPGATLPPGLARSLAALPGVSLGTAFWEQDDVTVVKDGAVQPPATLVAVDPQTYARLARAVGRGAFDPAQLTTPSSGSGSPVPGLVSGDLAGAGSGHGYALRLDGGRQLQVTGVGVVTGTPAVPDATATVVVLPASAVAARLPDVSRPNRWLGLGAVGDARLRAAVPAAFGTDTSAAHVAALADDPLQAAAARIFWACTVATWCFALLAVLLALVRAGPERAALLARLRTMGLRPRQGLRLILAESLPQTLTAALGGGLAATAAVLLLGPTVDLSPLVGTPVPTGLTLTAPPILEQTLIVAGLVAVAGLAEATVQGRRQITVELRAGDGR</sequence>
<feature type="transmembrane region" description="Helical" evidence="2">
    <location>
        <begin position="526"/>
        <end position="546"/>
    </location>
</feature>
<keyword evidence="2" id="KW-0812">Transmembrane</keyword>
<feature type="transmembrane region" description="Helical" evidence="2">
    <location>
        <begin position="399"/>
        <end position="419"/>
    </location>
</feature>
<evidence type="ECO:0000313" key="3">
    <source>
        <dbReference type="EMBL" id="RAG85248.1"/>
    </source>
</evidence>
<dbReference type="GO" id="GO:0022857">
    <property type="term" value="F:transmembrane transporter activity"/>
    <property type="evidence" value="ECO:0007669"/>
    <property type="project" value="TreeGrafter"/>
</dbReference>
<name>A0A2X0JCD8_9ACTN</name>
<evidence type="ECO:0000256" key="1">
    <source>
        <dbReference type="SAM" id="MobiDB-lite"/>
    </source>
</evidence>
<evidence type="ECO:0008006" key="5">
    <source>
        <dbReference type="Google" id="ProtNLM"/>
    </source>
</evidence>
<dbReference type="EMBL" id="QKYN01000046">
    <property type="protein sequence ID" value="RAG85248.1"/>
    <property type="molecule type" value="Genomic_DNA"/>
</dbReference>
<feature type="transmembrane region" description="Helical" evidence="2">
    <location>
        <begin position="325"/>
        <end position="346"/>
    </location>
</feature>
<feature type="compositionally biased region" description="Low complexity" evidence="1">
    <location>
        <begin position="640"/>
        <end position="656"/>
    </location>
</feature>
<feature type="transmembrane region" description="Helical" evidence="2">
    <location>
        <begin position="857"/>
        <end position="879"/>
    </location>
</feature>
<dbReference type="AlphaFoldDB" id="A0A2X0JCD8"/>
<feature type="region of interest" description="Disordered" evidence="1">
    <location>
        <begin position="637"/>
        <end position="656"/>
    </location>
</feature>
<keyword evidence="4" id="KW-1185">Reference proteome</keyword>
<feature type="transmembrane region" description="Helical" evidence="2">
    <location>
        <begin position="470"/>
        <end position="487"/>
    </location>
</feature>
<organism evidence="3 4">
    <name type="scientific">Streptacidiphilus pinicola</name>
    <dbReference type="NCBI Taxonomy" id="2219663"/>
    <lineage>
        <taxon>Bacteria</taxon>
        <taxon>Bacillati</taxon>
        <taxon>Actinomycetota</taxon>
        <taxon>Actinomycetes</taxon>
        <taxon>Kitasatosporales</taxon>
        <taxon>Streptomycetaceae</taxon>
        <taxon>Streptacidiphilus</taxon>
    </lineage>
</organism>
<reference evidence="3 4" key="1">
    <citation type="submission" date="2018-06" db="EMBL/GenBank/DDBJ databases">
        <title>Streptacidiphilus pinicola sp. nov., isolated from pine grove soil.</title>
        <authorList>
            <person name="Roh S.G."/>
            <person name="Park S."/>
            <person name="Kim M.-K."/>
            <person name="Yun B.-R."/>
            <person name="Park J."/>
            <person name="Kim M.J."/>
            <person name="Kim Y.S."/>
            <person name="Kim S.B."/>
        </authorList>
    </citation>
    <scope>NUCLEOTIDE SEQUENCE [LARGE SCALE GENOMIC DNA]</scope>
    <source>
        <strain evidence="3 4">MMS16-CNU450</strain>
    </source>
</reference>
<dbReference type="PANTHER" id="PTHR30572:SF4">
    <property type="entry name" value="ABC TRANSPORTER PERMEASE YTRF"/>
    <property type="match status" value="1"/>
</dbReference>
<feature type="transmembrane region" description="Helical" evidence="2">
    <location>
        <begin position="440"/>
        <end position="458"/>
    </location>
</feature>
<dbReference type="PANTHER" id="PTHR30572">
    <property type="entry name" value="MEMBRANE COMPONENT OF TRANSPORTER-RELATED"/>
    <property type="match status" value="1"/>
</dbReference>
<feature type="transmembrane region" description="Helical" evidence="2">
    <location>
        <begin position="807"/>
        <end position="837"/>
    </location>
</feature>
<accession>A0A2X0JCD8</accession>
<dbReference type="GO" id="GO:0005886">
    <property type="term" value="C:plasma membrane"/>
    <property type="evidence" value="ECO:0007669"/>
    <property type="project" value="TreeGrafter"/>
</dbReference>
<evidence type="ECO:0000256" key="2">
    <source>
        <dbReference type="SAM" id="Phobius"/>
    </source>
</evidence>
<dbReference type="Proteomes" id="UP000248889">
    <property type="component" value="Unassembled WGS sequence"/>
</dbReference>
<evidence type="ECO:0000313" key="4">
    <source>
        <dbReference type="Proteomes" id="UP000248889"/>
    </source>
</evidence>
<feature type="transmembrane region" description="Helical" evidence="2">
    <location>
        <begin position="763"/>
        <end position="786"/>
    </location>
</feature>
<gene>
    <name evidence="3" type="ORF">DN069_12855</name>
</gene>
<comment type="caution">
    <text evidence="3">The sequence shown here is derived from an EMBL/GenBank/DDBJ whole genome shotgun (WGS) entry which is preliminary data.</text>
</comment>
<dbReference type="InterPro" id="IPR050250">
    <property type="entry name" value="Macrolide_Exporter_MacB"/>
</dbReference>